<dbReference type="GO" id="GO:0008477">
    <property type="term" value="F:purine nucleosidase activity"/>
    <property type="evidence" value="ECO:0007669"/>
    <property type="project" value="TreeGrafter"/>
</dbReference>
<evidence type="ECO:0000259" key="4">
    <source>
        <dbReference type="PROSITE" id="PS50093"/>
    </source>
</evidence>
<protein>
    <submittedName>
        <fullName evidence="5">Inosine-uridine preferring nucleoside hydrolase</fullName>
    </submittedName>
</protein>
<evidence type="ECO:0000256" key="2">
    <source>
        <dbReference type="ARBA" id="ARBA00023295"/>
    </source>
</evidence>
<dbReference type="CDD" id="cd00146">
    <property type="entry name" value="PKD"/>
    <property type="match status" value="1"/>
</dbReference>
<sequence length="764" mass="83563">MKTCLSLLVSLAAVLLLTPTAAAQEKMRIILDTDAMAEVDDQHALAYALFSGDHFEVEGITVNRGSDYPERTERRPYFGTVTIDDHYKEAVNMARMCASSDVPVLKGPAGNYRQIKGDSNHSTFDGSGAVNFIIERAHAPSDRPLHIYAMGNLTNVALALLKDPTIAPKIEIWWMGTEWPQNYACNNHAGDLDAVDALLANPQNVAFNIIPWPHKGVTFAEIKGKMTGRGPRVSPAVPGLRGEGPDFASFGDYSVHLFDKFVGARQKEHGRSLLDMVGLAALKNNVGEFTPYEMGAPSFVVEEASQTGSQAHRYPGTWVENADNPRRVTMWRDPNRDAVYTDFFNTMDNYVLAGSVPTKDVSHQAAYAARAGTIVPIDGPVLAGEPVTFTLKGNPGDPHWQLGDGSTAEGASVTHTYQEPGVYRVVMGSKVGEKFNELSSAILRVHTPETVHLPQVLLDTDARNEIDDQHYIAYGLFSNLDVLGINSIHHGPFRSDRGGQAQEQMNYGEIIHILALCRQSDLLKHRPENQMPLVFHGSNLPLEVPASGNWLDTQPVKTEASEAILAAARGASPDNPVWVLPVGPCTNIGSAILQAREEGFDLASRIKIIWLGGGPEQVNVRSFNGTNDPWSVYVTGRSGAEFWILLENPTGASLALDKRTDLGVYPDNKLGDYLVAISNIWSKSPTKALYDVATISMVIGNHLGKGWLTLVEPSEVLGPDQEYRWKKVEGPTNVQIIREIDAEAMKADFFTTLNGNPTELKPRQ</sequence>
<dbReference type="AlphaFoldDB" id="A0A1H6ZU21"/>
<keyword evidence="3" id="KW-0732">Signal</keyword>
<dbReference type="InterPro" id="IPR036452">
    <property type="entry name" value="Ribo_hydro-like"/>
</dbReference>
<accession>A0A1H6ZU21</accession>
<dbReference type="InterPro" id="IPR013783">
    <property type="entry name" value="Ig-like_fold"/>
</dbReference>
<dbReference type="Proteomes" id="UP000199403">
    <property type="component" value="Unassembled WGS sequence"/>
</dbReference>
<feature type="chain" id="PRO_5011525239" evidence="3">
    <location>
        <begin position="24"/>
        <end position="764"/>
    </location>
</feature>
<dbReference type="Pfam" id="PF18911">
    <property type="entry name" value="PKD_4"/>
    <property type="match status" value="1"/>
</dbReference>
<evidence type="ECO:0000256" key="3">
    <source>
        <dbReference type="SAM" id="SignalP"/>
    </source>
</evidence>
<evidence type="ECO:0000256" key="1">
    <source>
        <dbReference type="ARBA" id="ARBA00022801"/>
    </source>
</evidence>
<dbReference type="EMBL" id="FNZH01000005">
    <property type="protein sequence ID" value="SEJ56136.1"/>
    <property type="molecule type" value="Genomic_DNA"/>
</dbReference>
<dbReference type="InterPro" id="IPR023186">
    <property type="entry name" value="IUNH"/>
</dbReference>
<keyword evidence="1 5" id="KW-0378">Hydrolase</keyword>
<dbReference type="STRING" id="1416801.SAMN05192553_10592"/>
<feature type="domain" description="PKD" evidence="4">
    <location>
        <begin position="393"/>
        <end position="427"/>
    </location>
</feature>
<dbReference type="Gene3D" id="3.90.245.10">
    <property type="entry name" value="Ribonucleoside hydrolase-like"/>
    <property type="match status" value="2"/>
</dbReference>
<dbReference type="Pfam" id="PF01156">
    <property type="entry name" value="IU_nuc_hydro"/>
    <property type="match status" value="2"/>
</dbReference>
<dbReference type="SUPFAM" id="SSF53590">
    <property type="entry name" value="Nucleoside hydrolase"/>
    <property type="match status" value="2"/>
</dbReference>
<gene>
    <name evidence="5" type="ORF">SAMN05192553_10592</name>
</gene>
<dbReference type="PANTHER" id="PTHR12304:SF4">
    <property type="entry name" value="URIDINE NUCLEOSIDASE"/>
    <property type="match status" value="1"/>
</dbReference>
<dbReference type="SUPFAM" id="SSF49299">
    <property type="entry name" value="PKD domain"/>
    <property type="match status" value="1"/>
</dbReference>
<dbReference type="PROSITE" id="PS50093">
    <property type="entry name" value="PKD"/>
    <property type="match status" value="1"/>
</dbReference>
<dbReference type="PANTHER" id="PTHR12304">
    <property type="entry name" value="INOSINE-URIDINE PREFERRING NUCLEOSIDE HYDROLASE"/>
    <property type="match status" value="1"/>
</dbReference>
<reference evidence="6" key="1">
    <citation type="submission" date="2016-10" db="EMBL/GenBank/DDBJ databases">
        <authorList>
            <person name="Varghese N."/>
            <person name="Submissions S."/>
        </authorList>
    </citation>
    <scope>NUCLEOTIDE SEQUENCE [LARGE SCALE GENOMIC DNA]</scope>
    <source>
        <strain evidence="6">IBRC-M 10761</strain>
    </source>
</reference>
<keyword evidence="2" id="KW-0326">Glycosidase</keyword>
<dbReference type="GO" id="GO:0006152">
    <property type="term" value="P:purine nucleoside catabolic process"/>
    <property type="evidence" value="ECO:0007669"/>
    <property type="project" value="TreeGrafter"/>
</dbReference>
<organism evidence="5 6">
    <name type="scientific">Cyclobacterium xiamenense</name>
    <dbReference type="NCBI Taxonomy" id="1297121"/>
    <lineage>
        <taxon>Bacteria</taxon>
        <taxon>Pseudomonadati</taxon>
        <taxon>Bacteroidota</taxon>
        <taxon>Cytophagia</taxon>
        <taxon>Cytophagales</taxon>
        <taxon>Cyclobacteriaceae</taxon>
        <taxon>Cyclobacterium</taxon>
    </lineage>
</organism>
<dbReference type="GO" id="GO:0005829">
    <property type="term" value="C:cytosol"/>
    <property type="evidence" value="ECO:0007669"/>
    <property type="project" value="TreeGrafter"/>
</dbReference>
<evidence type="ECO:0000313" key="6">
    <source>
        <dbReference type="Proteomes" id="UP000199403"/>
    </source>
</evidence>
<dbReference type="InterPro" id="IPR001910">
    <property type="entry name" value="Inosine/uridine_hydrolase_dom"/>
</dbReference>
<keyword evidence="6" id="KW-1185">Reference proteome</keyword>
<name>A0A1H6ZU21_9BACT</name>
<dbReference type="Gene3D" id="2.60.40.10">
    <property type="entry name" value="Immunoglobulins"/>
    <property type="match status" value="1"/>
</dbReference>
<proteinExistence type="predicted"/>
<evidence type="ECO:0000313" key="5">
    <source>
        <dbReference type="EMBL" id="SEJ56136.1"/>
    </source>
</evidence>
<dbReference type="InterPro" id="IPR035986">
    <property type="entry name" value="PKD_dom_sf"/>
</dbReference>
<dbReference type="InterPro" id="IPR000601">
    <property type="entry name" value="PKD_dom"/>
</dbReference>
<feature type="signal peptide" evidence="3">
    <location>
        <begin position="1"/>
        <end position="23"/>
    </location>
</feature>